<keyword evidence="2" id="KW-1185">Reference proteome</keyword>
<name>A0A1G9JIS5_9RHOB</name>
<evidence type="ECO:0000313" key="1">
    <source>
        <dbReference type="EMBL" id="SDL37192.1"/>
    </source>
</evidence>
<protein>
    <submittedName>
        <fullName evidence="1">Uncharacterized protein</fullName>
    </submittedName>
</protein>
<reference evidence="2" key="1">
    <citation type="submission" date="2016-10" db="EMBL/GenBank/DDBJ databases">
        <authorList>
            <person name="Varghese N."/>
            <person name="Submissions S."/>
        </authorList>
    </citation>
    <scope>NUCLEOTIDE SEQUENCE [LARGE SCALE GENOMIC DNA]</scope>
    <source>
        <strain evidence="2">CGMCC 1.7655</strain>
    </source>
</reference>
<evidence type="ECO:0000313" key="2">
    <source>
        <dbReference type="Proteomes" id="UP000199555"/>
    </source>
</evidence>
<dbReference type="EMBL" id="FNGE01000009">
    <property type="protein sequence ID" value="SDL37192.1"/>
    <property type="molecule type" value="Genomic_DNA"/>
</dbReference>
<proteinExistence type="predicted"/>
<sequence length="81" mass="8320">MRGLVLVVALAGCGASSQVIENTGRTVVLTGGPGGVSTIAQAGEYLFPEAERICRQNGYSGAEMAGTGPSYVVSYTFRCTD</sequence>
<dbReference type="Proteomes" id="UP000199555">
    <property type="component" value="Unassembled WGS sequence"/>
</dbReference>
<organism evidence="1 2">
    <name type="scientific">Paracoccus chinensis</name>
    <dbReference type="NCBI Taxonomy" id="525640"/>
    <lineage>
        <taxon>Bacteria</taxon>
        <taxon>Pseudomonadati</taxon>
        <taxon>Pseudomonadota</taxon>
        <taxon>Alphaproteobacteria</taxon>
        <taxon>Rhodobacterales</taxon>
        <taxon>Paracoccaceae</taxon>
        <taxon>Paracoccus</taxon>
    </lineage>
</organism>
<dbReference type="RefSeq" id="WP_139166711.1">
    <property type="nucleotide sequence ID" value="NZ_FNGE01000009.1"/>
</dbReference>
<accession>A0A1G9JIS5</accession>
<dbReference type="AlphaFoldDB" id="A0A1G9JIS5"/>
<dbReference type="STRING" id="525640.SAMN04487971_109145"/>
<gene>
    <name evidence="1" type="ORF">SAMN04487971_109145</name>
</gene>